<keyword evidence="9" id="KW-0732">Signal</keyword>
<dbReference type="CDD" id="cd07710">
    <property type="entry name" value="arylsulfatase_Sdsa1-like_MBL-fold"/>
    <property type="match status" value="1"/>
</dbReference>
<reference evidence="11 12" key="1">
    <citation type="submission" date="2018-03" db="EMBL/GenBank/DDBJ databases">
        <title>Marinobacter brunus sp. nov., a marine bacterium of Gamma-proteobacteria isolated from the surface seawater of the South China Sea.</title>
        <authorList>
            <person name="Cheng H."/>
            <person name="Wu Y.-H."/>
            <person name="Xamxidin M."/>
            <person name="Xu X.-W."/>
        </authorList>
    </citation>
    <scope>NUCLEOTIDE SEQUENCE [LARGE SCALE GENOMIC DNA]</scope>
    <source>
        <strain evidence="11 12">NH169-3</strain>
    </source>
</reference>
<evidence type="ECO:0000259" key="10">
    <source>
        <dbReference type="SMART" id="SM00849"/>
    </source>
</evidence>
<dbReference type="SMART" id="SM00849">
    <property type="entry name" value="Lactamase_B"/>
    <property type="match status" value="1"/>
</dbReference>
<evidence type="ECO:0000256" key="7">
    <source>
        <dbReference type="ARBA" id="ARBA00068034"/>
    </source>
</evidence>
<name>A0A2T1KTM8_9GAMM</name>
<dbReference type="EMBL" id="PXNP01000009">
    <property type="protein sequence ID" value="PSF13425.1"/>
    <property type="molecule type" value="Genomic_DNA"/>
</dbReference>
<comment type="caution">
    <text evidence="11">The sequence shown here is derived from an EMBL/GenBank/DDBJ whole genome shotgun (WGS) entry which is preliminary data.</text>
</comment>
<dbReference type="Proteomes" id="UP000239866">
    <property type="component" value="Unassembled WGS sequence"/>
</dbReference>
<dbReference type="FunFam" id="3.60.15.30:FF:000001">
    <property type="entry name" value="Alkyl/aryl-sulfatase BDS1"/>
    <property type="match status" value="1"/>
</dbReference>
<dbReference type="Pfam" id="PF14863">
    <property type="entry name" value="Alkyl_sulf_dimr"/>
    <property type="match status" value="1"/>
</dbReference>
<dbReference type="Gene3D" id="3.30.1050.10">
    <property type="entry name" value="SCP2 sterol-binding domain"/>
    <property type="match status" value="1"/>
</dbReference>
<dbReference type="AlphaFoldDB" id="A0A2T1KTM8"/>
<accession>A0A2T1KTM8</accession>
<dbReference type="GO" id="GO:0046872">
    <property type="term" value="F:metal ion binding"/>
    <property type="evidence" value="ECO:0007669"/>
    <property type="project" value="UniProtKB-KW"/>
</dbReference>
<dbReference type="InterPro" id="IPR029228">
    <property type="entry name" value="Alkyl_sulf_dimr"/>
</dbReference>
<dbReference type="InterPro" id="IPR036866">
    <property type="entry name" value="RibonucZ/Hydroxyglut_hydro"/>
</dbReference>
<dbReference type="Pfam" id="PF00753">
    <property type="entry name" value="Lactamase_B"/>
    <property type="match status" value="1"/>
</dbReference>
<dbReference type="GO" id="GO:0018741">
    <property type="term" value="F:linear primary-alkylsulfatase activity"/>
    <property type="evidence" value="ECO:0007669"/>
    <property type="project" value="UniProtKB-EC"/>
</dbReference>
<evidence type="ECO:0000313" key="12">
    <source>
        <dbReference type="Proteomes" id="UP000239866"/>
    </source>
</evidence>
<dbReference type="OrthoDB" id="9815874at2"/>
<dbReference type="PROSITE" id="PS51257">
    <property type="entry name" value="PROKAR_LIPOPROTEIN"/>
    <property type="match status" value="1"/>
</dbReference>
<evidence type="ECO:0000256" key="1">
    <source>
        <dbReference type="ARBA" id="ARBA00001947"/>
    </source>
</evidence>
<comment type="cofactor">
    <cofactor evidence="1">
        <name>Zn(2+)</name>
        <dbReference type="ChEBI" id="CHEBI:29105"/>
    </cofactor>
</comment>
<feature type="domain" description="Metallo-beta-lactamase" evidence="10">
    <location>
        <begin position="140"/>
        <end position="362"/>
    </location>
</feature>
<dbReference type="SUPFAM" id="SSF55718">
    <property type="entry name" value="SCP-like"/>
    <property type="match status" value="1"/>
</dbReference>
<comment type="similarity">
    <text evidence="5">Belongs to the metallo-beta-lactamase superfamily. Type III sulfatase family.</text>
</comment>
<dbReference type="SUPFAM" id="SSF56281">
    <property type="entry name" value="Metallo-hydrolase/oxidoreductase"/>
    <property type="match status" value="1"/>
</dbReference>
<gene>
    <name evidence="11" type="ORF">C7H09_02095</name>
</gene>
<keyword evidence="2" id="KW-0479">Metal-binding</keyword>
<dbReference type="InterPro" id="IPR029229">
    <property type="entry name" value="Alkyl_sulf_C"/>
</dbReference>
<dbReference type="GO" id="GO:0046983">
    <property type="term" value="F:protein dimerization activity"/>
    <property type="evidence" value="ECO:0007669"/>
    <property type="project" value="InterPro"/>
</dbReference>
<evidence type="ECO:0000256" key="8">
    <source>
        <dbReference type="ARBA" id="ARBA00075789"/>
    </source>
</evidence>
<dbReference type="Gene3D" id="3.60.15.30">
    <property type="entry name" value="Metallo-beta-lactamase domain"/>
    <property type="match status" value="1"/>
</dbReference>
<dbReference type="PANTHER" id="PTHR43223:SF1">
    <property type="entry name" value="ALKYL_ARYL-SULFATASE BDS1"/>
    <property type="match status" value="1"/>
</dbReference>
<evidence type="ECO:0000313" key="11">
    <source>
        <dbReference type="EMBL" id="PSF13425.1"/>
    </source>
</evidence>
<proteinExistence type="inferred from homology"/>
<keyword evidence="4" id="KW-0862">Zinc</keyword>
<dbReference type="FunFam" id="1.25.40.880:FF:000001">
    <property type="entry name" value="SDS hydrolase SdsA1"/>
    <property type="match status" value="1"/>
</dbReference>
<protein>
    <recommendedName>
        <fullName evidence="7">Linear primary-alkylsulfatase</fullName>
        <ecNumber evidence="6">3.1.6.21</ecNumber>
    </recommendedName>
    <alternativeName>
        <fullName evidence="8">Type III linear primary-alkylsulfatase</fullName>
    </alternativeName>
</protein>
<dbReference type="Gene3D" id="1.25.40.880">
    <property type="entry name" value="Alkyl sulfatase, dimerisation domain"/>
    <property type="match status" value="1"/>
</dbReference>
<organism evidence="11 12">
    <name type="scientific">Marinobacter fuscus</name>
    <dbReference type="NCBI Taxonomy" id="2109942"/>
    <lineage>
        <taxon>Bacteria</taxon>
        <taxon>Pseudomonadati</taxon>
        <taxon>Pseudomonadota</taxon>
        <taxon>Gammaproteobacteria</taxon>
        <taxon>Pseudomonadales</taxon>
        <taxon>Marinobacteraceae</taxon>
        <taxon>Marinobacter</taxon>
    </lineage>
</organism>
<dbReference type="InterPro" id="IPR038536">
    <property type="entry name" value="Alkyl/aryl-sulf_dimr_sf"/>
</dbReference>
<dbReference type="InterPro" id="IPR036527">
    <property type="entry name" value="SCP2_sterol-bd_dom_sf"/>
</dbReference>
<sequence>MEKVSARSGLSALFVGLFAATLGACSGETGRELSEHSQGFTAASTYTASSNQKAIESLPQRDTTDHEAANRGFIGTFEGEKAIIRNKQGDLIWDLNEYTFIDGASPDSTHPGLWRQAGLNNLHGLFEVTDRIFQVRGFDLANMTIIQGDTGLIIVDPLTSEETAEAALALVREHLGDVPVVAVIFTHSHIDHFAGAWGVINRDDYDAGKVRVIAPIGFMDEATSENIIAGTAMARRASFMYGRRLAKGPHGHVGSGLGKSPAYGTFGIATPTEIIDTTGQRLNIDGLDFVFQNAPGSEAPAELTFGIPELAAYCGAEIATRTMHNLYTLRGTKVRDALKWSAYIDEIIDLSADSDVYFASHHWPVWGRTEIVDYLELHRDTYKFIHDQTVRLLNNGFTSREIAERLQLPPELAQTFSNRGYYGTLKHNSKAVYQYYMGWYDANPANLDPLPPEKAASRYVALAGGADALLEKARAAFDEGSYRWTAEILNHLVFDEPDNESAKTLLAETYDQMGYQAESGPWRDVYLSGAYELRHGAPEEPLMDMSTLLGILQQTPVEKFFQTMSVRLNAEDAEGVERRIAIVFTDLNESYLLTVKNSVLHVHKDASLDHAESTLRVTRELFTRLLIGEVGVTEMLTSDALELEGSTIQLVRFLSLFETPNSEFNIVVP</sequence>
<keyword evidence="12" id="KW-1185">Reference proteome</keyword>
<dbReference type="EC" id="3.1.6.21" evidence="6"/>
<evidence type="ECO:0000256" key="3">
    <source>
        <dbReference type="ARBA" id="ARBA00022801"/>
    </source>
</evidence>
<feature type="signal peptide" evidence="9">
    <location>
        <begin position="1"/>
        <end position="19"/>
    </location>
</feature>
<dbReference type="GO" id="GO:0018909">
    <property type="term" value="P:dodecyl sulfate metabolic process"/>
    <property type="evidence" value="ECO:0007669"/>
    <property type="project" value="InterPro"/>
</dbReference>
<evidence type="ECO:0000256" key="2">
    <source>
        <dbReference type="ARBA" id="ARBA00022723"/>
    </source>
</evidence>
<dbReference type="InterPro" id="IPR044097">
    <property type="entry name" value="Bds1/SdsA1_MBL-fold"/>
</dbReference>
<dbReference type="PANTHER" id="PTHR43223">
    <property type="entry name" value="ALKYL/ARYL-SULFATASE"/>
    <property type="match status" value="1"/>
</dbReference>
<evidence type="ECO:0000256" key="5">
    <source>
        <dbReference type="ARBA" id="ARBA00033751"/>
    </source>
</evidence>
<feature type="chain" id="PRO_5015407952" description="Linear primary-alkylsulfatase" evidence="9">
    <location>
        <begin position="20"/>
        <end position="669"/>
    </location>
</feature>
<evidence type="ECO:0000256" key="9">
    <source>
        <dbReference type="SAM" id="SignalP"/>
    </source>
</evidence>
<keyword evidence="3" id="KW-0378">Hydrolase</keyword>
<dbReference type="InterPro" id="IPR052195">
    <property type="entry name" value="Bact_Alkyl/Aryl-Sulfatase"/>
</dbReference>
<evidence type="ECO:0000256" key="4">
    <source>
        <dbReference type="ARBA" id="ARBA00022833"/>
    </source>
</evidence>
<evidence type="ECO:0000256" key="6">
    <source>
        <dbReference type="ARBA" id="ARBA00066568"/>
    </source>
</evidence>
<dbReference type="Pfam" id="PF14864">
    <property type="entry name" value="Alkyl_sulf_C"/>
    <property type="match status" value="1"/>
</dbReference>
<dbReference type="InterPro" id="IPR001279">
    <property type="entry name" value="Metallo-B-lactamas"/>
</dbReference>